<dbReference type="PANTHER" id="PTHR13618:SF1">
    <property type="entry name" value="PROTEIN ROGDI HOMOLOG"/>
    <property type="match status" value="1"/>
</dbReference>
<dbReference type="EMBL" id="PUHR01000020">
    <property type="protein sequence ID" value="KAG0670650.1"/>
    <property type="molecule type" value="Genomic_DNA"/>
</dbReference>
<name>A0A9P6WF57_MAUEX</name>
<comment type="caution">
    <text evidence="1">The sequence shown here is derived from an EMBL/GenBank/DDBJ whole genome shotgun (WGS) entry which is preliminary data.</text>
</comment>
<proteinExistence type="predicted"/>
<dbReference type="GO" id="GO:0043291">
    <property type="term" value="C:RAVE complex"/>
    <property type="evidence" value="ECO:0007669"/>
    <property type="project" value="TreeGrafter"/>
</dbReference>
<dbReference type="InterPro" id="IPR028241">
    <property type="entry name" value="RAVE2/Rogdi"/>
</dbReference>
<dbReference type="OrthoDB" id="66510at2759"/>
<evidence type="ECO:0000313" key="2">
    <source>
        <dbReference type="Proteomes" id="UP000750334"/>
    </source>
</evidence>
<protein>
    <submittedName>
        <fullName evidence="1">Uncharacterized protein</fullName>
    </submittedName>
</protein>
<evidence type="ECO:0000313" key="1">
    <source>
        <dbReference type="EMBL" id="KAG0670650.1"/>
    </source>
</evidence>
<dbReference type="Pfam" id="PF10259">
    <property type="entry name" value="Rogdi_lz"/>
    <property type="match status" value="1"/>
</dbReference>
<sequence>MSTDLYLNGKFGEDVLHDEKQPNDAVSAHEKTDSETLWLINEIIKPELPNISDNVSLCLGMLENNQVYKMPVTNGIKEDRSDVPWVKGVISRKQEYIVEFRVMIRFPDFANGKTIALRMRPNFKYLLRQFDLISKNLHKIIILLDELETMSDVHEFLKIYTEVVRLLDNSLNILQAPPSSLTFPENNNEPMKHIFESYQESCETPTNLIALDLLLVKNELCIDFRNLNRVTKKPWCNMDLKTGKCFIDEIKDELMTARTKNMKHILEENGITVEESNFINNFISNAFKSETTTTLQEAQDYLRRGSTFDGIAVTESSKIMASTSDPILISVCSKLNGLKYSIDNHYENLKIHHYK</sequence>
<dbReference type="AlphaFoldDB" id="A0A9P6WF57"/>
<accession>A0A9P6WF57</accession>
<dbReference type="PANTHER" id="PTHR13618">
    <property type="entry name" value="LEUCINE ZIPPER CONTAINING TRANSCRIPTION FACTOR LZF1"/>
    <property type="match status" value="1"/>
</dbReference>
<reference evidence="1 2" key="1">
    <citation type="submission" date="2020-11" db="EMBL/GenBank/DDBJ databases">
        <title>Kefir isolates.</title>
        <authorList>
            <person name="Marcisauskas S."/>
            <person name="Kim Y."/>
            <person name="Blasche S."/>
        </authorList>
    </citation>
    <scope>NUCLEOTIDE SEQUENCE [LARGE SCALE GENOMIC DNA]</scope>
    <source>
        <strain evidence="1 2">OG2</strain>
    </source>
</reference>
<organism evidence="1 2">
    <name type="scientific">Maudiozyma exigua</name>
    <name type="common">Yeast</name>
    <name type="synonym">Kazachstania exigua</name>
    <dbReference type="NCBI Taxonomy" id="34358"/>
    <lineage>
        <taxon>Eukaryota</taxon>
        <taxon>Fungi</taxon>
        <taxon>Dikarya</taxon>
        <taxon>Ascomycota</taxon>
        <taxon>Saccharomycotina</taxon>
        <taxon>Saccharomycetes</taxon>
        <taxon>Saccharomycetales</taxon>
        <taxon>Saccharomycetaceae</taxon>
        <taxon>Maudiozyma</taxon>
    </lineage>
</organism>
<gene>
    <name evidence="1" type="ORF">C6P45_002026</name>
</gene>
<keyword evidence="2" id="KW-1185">Reference proteome</keyword>
<dbReference type="Proteomes" id="UP000750334">
    <property type="component" value="Unassembled WGS sequence"/>
</dbReference>